<evidence type="ECO:0000313" key="4">
    <source>
        <dbReference type="Proteomes" id="UP000017200"/>
    </source>
</evidence>
<reference evidence="2" key="2">
    <citation type="submission" date="2010-11" db="EMBL/GenBank/DDBJ databases">
        <authorList>
            <consortium name="The Broad Institute Genome Sequencing Platform"/>
            <person name="Earl A."/>
            <person name="Ward D."/>
            <person name="Feldgarden M."/>
            <person name="Gevers D."/>
            <person name="Butler R."/>
            <person name="Young S.K."/>
            <person name="Zeng Q."/>
            <person name="Gargeya S."/>
            <person name="Fitzgerald M."/>
            <person name="Haas B."/>
            <person name="Abouelleil A."/>
            <person name="Alvarado L."/>
            <person name="Arachchi H.M."/>
            <person name="Berlin A."/>
            <person name="Brown A."/>
            <person name="Chapman S.B."/>
            <person name="Chen Z."/>
            <person name="Dunbar C."/>
            <person name="Freedman E."/>
            <person name="Gearin G."/>
            <person name="Gellesch M."/>
            <person name="Goldberg J."/>
            <person name="Griggs A."/>
            <person name="Gujja S."/>
            <person name="Heilman E."/>
            <person name="Heiman D."/>
            <person name="Howarth C."/>
            <person name="Larson L."/>
            <person name="Lui A."/>
            <person name="MacDonald P.J.P."/>
            <person name="Mehta T."/>
            <person name="Montmayeur A."/>
            <person name="Murphy C."/>
            <person name="Neiman D."/>
            <person name="Pearson M."/>
            <person name="Priest M."/>
            <person name="Roberts A."/>
            <person name="Saif S."/>
            <person name="Shea T."/>
            <person name="Shenoy N."/>
            <person name="Sisk P."/>
            <person name="Stolte C."/>
            <person name="Sykes S."/>
            <person name="White J."/>
            <person name="Yandava C."/>
            <person name="Wortman J."/>
            <person name="Nusbaum C."/>
            <person name="Birren B."/>
        </authorList>
    </citation>
    <scope>NUCLEOTIDE SEQUENCE</scope>
    <source>
        <strain evidence="2">P1A1 Lamole</strain>
    </source>
</reference>
<protein>
    <submittedName>
        <fullName evidence="2 3">Uncharacterized protein</fullName>
    </submittedName>
</protein>
<organism evidence="2">
    <name type="scientific">Microbotryum lychnidis-dioicae (strain p1A1 Lamole / MvSl-1064)</name>
    <name type="common">Anther smut fungus</name>
    <dbReference type="NCBI Taxonomy" id="683840"/>
    <lineage>
        <taxon>Eukaryota</taxon>
        <taxon>Fungi</taxon>
        <taxon>Dikarya</taxon>
        <taxon>Basidiomycota</taxon>
        <taxon>Pucciniomycotina</taxon>
        <taxon>Microbotryomycetes</taxon>
        <taxon>Microbotryales</taxon>
        <taxon>Microbotryaceae</taxon>
        <taxon>Microbotryum</taxon>
    </lineage>
</organism>
<dbReference type="EnsemblFungi" id="MVLG_05438T0">
    <property type="protein sequence ID" value="MVLG_05438T0"/>
    <property type="gene ID" value="MVLG_05438"/>
</dbReference>
<dbReference type="EMBL" id="AEIJ01000572">
    <property type="status" value="NOT_ANNOTATED_CDS"/>
    <property type="molecule type" value="Genomic_DNA"/>
</dbReference>
<dbReference type="Proteomes" id="UP000017200">
    <property type="component" value="Unassembled WGS sequence"/>
</dbReference>
<evidence type="ECO:0000313" key="2">
    <source>
        <dbReference type="EMBL" id="KDE04067.1"/>
    </source>
</evidence>
<accession>U5HE92</accession>
<dbReference type="AlphaFoldDB" id="U5HE92"/>
<proteinExistence type="predicted"/>
<evidence type="ECO:0000256" key="1">
    <source>
        <dbReference type="SAM" id="MobiDB-lite"/>
    </source>
</evidence>
<dbReference type="InParanoid" id="U5HE92"/>
<dbReference type="EMBL" id="GL541716">
    <property type="protein sequence ID" value="KDE04067.1"/>
    <property type="molecule type" value="Genomic_DNA"/>
</dbReference>
<dbReference type="HOGENOM" id="CLU_3126128_0_0_1"/>
<reference evidence="3" key="4">
    <citation type="submission" date="2015-06" db="UniProtKB">
        <authorList>
            <consortium name="EnsemblFungi"/>
        </authorList>
    </citation>
    <scope>IDENTIFICATION</scope>
</reference>
<reference evidence="2 4" key="3">
    <citation type="journal article" date="2015" name="BMC Genomics">
        <title>Sex and parasites: genomic and transcriptomic analysis of Microbotryum lychnidis-dioicae, the biotrophic and plant-castrating anther smut fungus.</title>
        <authorList>
            <person name="Perlin M.H."/>
            <person name="Amselem J."/>
            <person name="Fontanillas E."/>
            <person name="Toh S.S."/>
            <person name="Chen Z."/>
            <person name="Goldberg J."/>
            <person name="Duplessis S."/>
            <person name="Henrissat B."/>
            <person name="Young S."/>
            <person name="Zeng Q."/>
            <person name="Aguileta G."/>
            <person name="Petit E."/>
            <person name="Badouin H."/>
            <person name="Andrews J."/>
            <person name="Razeeq D."/>
            <person name="Gabaldon T."/>
            <person name="Quesneville H."/>
            <person name="Giraud T."/>
            <person name="Hood M.E."/>
            <person name="Schultz D.J."/>
            <person name="Cuomo C.A."/>
        </authorList>
    </citation>
    <scope>NUCLEOTIDE SEQUENCE [LARGE SCALE GENOMIC DNA]</scope>
    <source>
        <strain evidence="4">p1A1 Lamole</strain>
        <strain evidence="2">P1A1 Lamole</strain>
    </source>
</reference>
<reference evidence="4" key="1">
    <citation type="submission" date="2010-11" db="EMBL/GenBank/DDBJ databases">
        <title>The genome sequence of Microbotryum violaceum strain p1A1 Lamole.</title>
        <authorList>
            <person name="Cuomo C."/>
            <person name="Perlin M."/>
            <person name="Young S.K."/>
            <person name="Zeng Q."/>
            <person name="Gargeya S."/>
            <person name="Alvarado L."/>
            <person name="Berlin A."/>
            <person name="Chapman S.B."/>
            <person name="Chen Z."/>
            <person name="Freedman E."/>
            <person name="Gellesch M."/>
            <person name="Goldberg J."/>
            <person name="Griggs A."/>
            <person name="Gujja S."/>
            <person name="Heilman E."/>
            <person name="Heiman D."/>
            <person name="Howarth C."/>
            <person name="Mehta T."/>
            <person name="Neiman D."/>
            <person name="Pearson M."/>
            <person name="Roberts A."/>
            <person name="Saif S."/>
            <person name="Shea T."/>
            <person name="Shenoy N."/>
            <person name="Sisk P."/>
            <person name="Stolte C."/>
            <person name="Sykes S."/>
            <person name="White J."/>
            <person name="Yandava C."/>
            <person name="Haas B."/>
            <person name="Nusbaum C."/>
            <person name="Birren B."/>
        </authorList>
    </citation>
    <scope>NUCLEOTIDE SEQUENCE [LARGE SCALE GENOMIC DNA]</scope>
    <source>
        <strain evidence="4">p1A1 Lamole</strain>
    </source>
</reference>
<gene>
    <name evidence="2" type="ORF">MVLG_05438</name>
</gene>
<evidence type="ECO:0000313" key="3">
    <source>
        <dbReference type="EnsemblFungi" id="MVLG_05438T0"/>
    </source>
</evidence>
<keyword evidence="4" id="KW-1185">Reference proteome</keyword>
<sequence length="50" mass="5620">MLYSTQGPRSGRRSFIGAGVHPRPPEGRQPPPNVRRPAPFIRALTHQEVF</sequence>
<name>U5HE92_USTV1</name>
<feature type="region of interest" description="Disordered" evidence="1">
    <location>
        <begin position="1"/>
        <end position="37"/>
    </location>
</feature>